<accession>A0AAN6UJQ8</accession>
<comment type="caution">
    <text evidence="1">The sequence shown here is derived from an EMBL/GenBank/DDBJ whole genome shotgun (WGS) entry which is preliminary data.</text>
</comment>
<keyword evidence="2" id="KW-1185">Reference proteome</keyword>
<reference evidence="1" key="1">
    <citation type="journal article" date="2023" name="Mol. Phylogenet. Evol.">
        <title>Genome-scale phylogeny and comparative genomics of the fungal order Sordariales.</title>
        <authorList>
            <person name="Hensen N."/>
            <person name="Bonometti L."/>
            <person name="Westerberg I."/>
            <person name="Brannstrom I.O."/>
            <person name="Guillou S."/>
            <person name="Cros-Aarteil S."/>
            <person name="Calhoun S."/>
            <person name="Haridas S."/>
            <person name="Kuo A."/>
            <person name="Mondo S."/>
            <person name="Pangilinan J."/>
            <person name="Riley R."/>
            <person name="LaButti K."/>
            <person name="Andreopoulos B."/>
            <person name="Lipzen A."/>
            <person name="Chen C."/>
            <person name="Yan M."/>
            <person name="Daum C."/>
            <person name="Ng V."/>
            <person name="Clum A."/>
            <person name="Steindorff A."/>
            <person name="Ohm R.A."/>
            <person name="Martin F."/>
            <person name="Silar P."/>
            <person name="Natvig D.O."/>
            <person name="Lalanne C."/>
            <person name="Gautier V."/>
            <person name="Ament-Velasquez S.L."/>
            <person name="Kruys A."/>
            <person name="Hutchinson M.I."/>
            <person name="Powell A.J."/>
            <person name="Barry K."/>
            <person name="Miller A.N."/>
            <person name="Grigoriev I.V."/>
            <person name="Debuchy R."/>
            <person name="Gladieux P."/>
            <person name="Hiltunen Thoren M."/>
            <person name="Johannesson H."/>
        </authorList>
    </citation>
    <scope>NUCLEOTIDE SEQUENCE</scope>
    <source>
        <strain evidence="1">CBS 123565</strain>
    </source>
</reference>
<sequence>MGRVHERREPCVLMGRRRRWATHDMNADERGHELESCIEGKPHGRICGKPSICLQHGLRGCCMWCCGLAGLSHLHTAWRLCVWCSRVWFLDWAGSALLWRVRRTCLQVNSD</sequence>
<gene>
    <name evidence="1" type="ORF">BT67DRAFT_65677</name>
</gene>
<protein>
    <submittedName>
        <fullName evidence="1">Uncharacterized protein</fullName>
    </submittedName>
</protein>
<reference evidence="1" key="2">
    <citation type="submission" date="2023-05" db="EMBL/GenBank/DDBJ databases">
        <authorList>
            <consortium name="Lawrence Berkeley National Laboratory"/>
            <person name="Steindorff A."/>
            <person name="Hensen N."/>
            <person name="Bonometti L."/>
            <person name="Westerberg I."/>
            <person name="Brannstrom I.O."/>
            <person name="Guillou S."/>
            <person name="Cros-Aarteil S."/>
            <person name="Calhoun S."/>
            <person name="Haridas S."/>
            <person name="Kuo A."/>
            <person name="Mondo S."/>
            <person name="Pangilinan J."/>
            <person name="Riley R."/>
            <person name="Labutti K."/>
            <person name="Andreopoulos B."/>
            <person name="Lipzen A."/>
            <person name="Chen C."/>
            <person name="Yanf M."/>
            <person name="Daum C."/>
            <person name="Ng V."/>
            <person name="Clum A."/>
            <person name="Ohm R."/>
            <person name="Martin F."/>
            <person name="Silar P."/>
            <person name="Natvig D."/>
            <person name="Lalanne C."/>
            <person name="Gautier V."/>
            <person name="Ament-Velasquez S.L."/>
            <person name="Kruys A."/>
            <person name="Hutchinson M.I."/>
            <person name="Powell A.J."/>
            <person name="Barry K."/>
            <person name="Miller A.N."/>
            <person name="Grigoriev I.V."/>
            <person name="Debuchy R."/>
            <person name="Gladieux P."/>
            <person name="Thoren M.H."/>
            <person name="Johannesson H."/>
        </authorList>
    </citation>
    <scope>NUCLEOTIDE SEQUENCE</scope>
    <source>
        <strain evidence="1">CBS 123565</strain>
    </source>
</reference>
<organism evidence="1 2">
    <name type="scientific">Trichocladium antarcticum</name>
    <dbReference type="NCBI Taxonomy" id="1450529"/>
    <lineage>
        <taxon>Eukaryota</taxon>
        <taxon>Fungi</taxon>
        <taxon>Dikarya</taxon>
        <taxon>Ascomycota</taxon>
        <taxon>Pezizomycotina</taxon>
        <taxon>Sordariomycetes</taxon>
        <taxon>Sordariomycetidae</taxon>
        <taxon>Sordariales</taxon>
        <taxon>Chaetomiaceae</taxon>
        <taxon>Trichocladium</taxon>
    </lineage>
</organism>
<proteinExistence type="predicted"/>
<dbReference type="EMBL" id="MU853414">
    <property type="protein sequence ID" value="KAK4132946.1"/>
    <property type="molecule type" value="Genomic_DNA"/>
</dbReference>
<dbReference type="Proteomes" id="UP001304895">
    <property type="component" value="Unassembled WGS sequence"/>
</dbReference>
<name>A0AAN6UJQ8_9PEZI</name>
<evidence type="ECO:0000313" key="2">
    <source>
        <dbReference type="Proteomes" id="UP001304895"/>
    </source>
</evidence>
<evidence type="ECO:0000313" key="1">
    <source>
        <dbReference type="EMBL" id="KAK4132946.1"/>
    </source>
</evidence>
<dbReference type="AlphaFoldDB" id="A0AAN6UJQ8"/>